<dbReference type="AlphaFoldDB" id="A0A6A5ZMH0"/>
<gene>
    <name evidence="1" type="ORF">BDV96DRAFT_674686</name>
</gene>
<sequence>MTPVHCVVTEETFQEHNYALLGYGPPPGVILPPSGHLSFQMMRLQTTYQRPSSCDWASQIARSSTNIDIMNIWSNEPWVNYATDQNGVLFFYGWRESGIGSTLTEFEFVGLHNDLVANYSTRELVALMDWLRSFEGLATLRLEFAENCTLEKDFWEKFYEAVPDVLMRHSDTLTVLTMWIRKSYYPLAHLNMIACHCPNLEEPCHVDQPLTEIIPA</sequence>
<evidence type="ECO:0000313" key="2">
    <source>
        <dbReference type="Proteomes" id="UP000799770"/>
    </source>
</evidence>
<evidence type="ECO:0000313" key="1">
    <source>
        <dbReference type="EMBL" id="KAF2120356.1"/>
    </source>
</evidence>
<reference evidence="1" key="1">
    <citation type="journal article" date="2020" name="Stud. Mycol.">
        <title>101 Dothideomycetes genomes: a test case for predicting lifestyles and emergence of pathogens.</title>
        <authorList>
            <person name="Haridas S."/>
            <person name="Albert R."/>
            <person name="Binder M."/>
            <person name="Bloem J."/>
            <person name="Labutti K."/>
            <person name="Salamov A."/>
            <person name="Andreopoulos B."/>
            <person name="Baker S."/>
            <person name="Barry K."/>
            <person name="Bills G."/>
            <person name="Bluhm B."/>
            <person name="Cannon C."/>
            <person name="Castanera R."/>
            <person name="Culley D."/>
            <person name="Daum C."/>
            <person name="Ezra D."/>
            <person name="Gonzalez J."/>
            <person name="Henrissat B."/>
            <person name="Kuo A."/>
            <person name="Liang C."/>
            <person name="Lipzen A."/>
            <person name="Lutzoni F."/>
            <person name="Magnuson J."/>
            <person name="Mondo S."/>
            <person name="Nolan M."/>
            <person name="Ohm R."/>
            <person name="Pangilinan J."/>
            <person name="Park H.-J."/>
            <person name="Ramirez L."/>
            <person name="Alfaro M."/>
            <person name="Sun H."/>
            <person name="Tritt A."/>
            <person name="Yoshinaga Y."/>
            <person name="Zwiers L.-H."/>
            <person name="Turgeon B."/>
            <person name="Goodwin S."/>
            <person name="Spatafora J."/>
            <person name="Crous P."/>
            <person name="Grigoriev I."/>
        </authorList>
    </citation>
    <scope>NUCLEOTIDE SEQUENCE</scope>
    <source>
        <strain evidence="1">CBS 627.86</strain>
    </source>
</reference>
<organism evidence="1 2">
    <name type="scientific">Lophiotrema nucula</name>
    <dbReference type="NCBI Taxonomy" id="690887"/>
    <lineage>
        <taxon>Eukaryota</taxon>
        <taxon>Fungi</taxon>
        <taxon>Dikarya</taxon>
        <taxon>Ascomycota</taxon>
        <taxon>Pezizomycotina</taxon>
        <taxon>Dothideomycetes</taxon>
        <taxon>Pleosporomycetidae</taxon>
        <taxon>Pleosporales</taxon>
        <taxon>Lophiotremataceae</taxon>
        <taxon>Lophiotrema</taxon>
    </lineage>
</organism>
<accession>A0A6A5ZMH0</accession>
<name>A0A6A5ZMH0_9PLEO</name>
<dbReference type="Proteomes" id="UP000799770">
    <property type="component" value="Unassembled WGS sequence"/>
</dbReference>
<dbReference type="EMBL" id="ML977314">
    <property type="protein sequence ID" value="KAF2120356.1"/>
    <property type="molecule type" value="Genomic_DNA"/>
</dbReference>
<proteinExistence type="predicted"/>
<protein>
    <submittedName>
        <fullName evidence="1">Uncharacterized protein</fullName>
    </submittedName>
</protein>
<keyword evidence="2" id="KW-1185">Reference proteome</keyword>